<evidence type="ECO:0000313" key="3">
    <source>
        <dbReference type="EMBL" id="ABF90474.1"/>
    </source>
</evidence>
<keyword evidence="2" id="KW-0472">Membrane</keyword>
<feature type="region of interest" description="Disordered" evidence="1">
    <location>
        <begin position="70"/>
        <end position="90"/>
    </location>
</feature>
<keyword evidence="2" id="KW-0812">Transmembrane</keyword>
<proteinExistence type="predicted"/>
<dbReference type="KEGG" id="mxa:MXAN_0356"/>
<evidence type="ECO:0000256" key="1">
    <source>
        <dbReference type="SAM" id="MobiDB-lite"/>
    </source>
</evidence>
<dbReference type="EnsemblBacteria" id="ABF90474">
    <property type="protein sequence ID" value="ABF90474"/>
    <property type="gene ID" value="MXAN_0356"/>
</dbReference>
<sequence length="348" mass="37247">MHRATGEGRDMELSPSRRTQRGQAMVEMAIGSLVFITILLFVIHFAEVSFLSVKVTEAAHSALLEAPGHKLHEWPNDSSPSSAAAERAGQDAAMRYRDFDSRTTTNSAGVITLALTRTDGMQVSCTQGGPTFDPHPVFTSVAYRDGGGISCTAQADLTAFRIPQRVAQRESGGFFQAEHYRMLPIRVCAMGRAQGGNCTGRLTSMLDDWGLTGSGESGSCPIIPDIPAPCPLNLPYWGMASSVYGVSLMVNAFGPDFSASRLAQTVVGGLPLPFFFGAENMFWMSAVGEEAFFGQPLPADSMGGLATMGFKGWPTSPGLLPPGLNWQAIPYPVSYGRRDSCFLGNECP</sequence>
<dbReference type="EMBL" id="CP000113">
    <property type="protein sequence ID" value="ABF90474.1"/>
    <property type="molecule type" value="Genomic_DNA"/>
</dbReference>
<feature type="transmembrane region" description="Helical" evidence="2">
    <location>
        <begin position="24"/>
        <end position="46"/>
    </location>
</feature>
<keyword evidence="4" id="KW-1185">Reference proteome</keyword>
<accession>Q1DFE3</accession>
<keyword evidence="2" id="KW-1133">Transmembrane helix</keyword>
<evidence type="ECO:0000256" key="2">
    <source>
        <dbReference type="SAM" id="Phobius"/>
    </source>
</evidence>
<protein>
    <submittedName>
        <fullName evidence="3">Pilus biogenesis operon protein</fullName>
    </submittedName>
</protein>
<gene>
    <name evidence="3" type="ordered locus">MXAN_0356</name>
</gene>
<name>Q1DFE3_MYXXD</name>
<dbReference type="STRING" id="246197.MXAN_0356"/>
<reference evidence="3 4" key="1">
    <citation type="journal article" date="2006" name="Proc. Natl. Acad. Sci. U.S.A.">
        <title>Evolution of sensory complexity recorded in a myxobacterial genome.</title>
        <authorList>
            <person name="Goldman B.S."/>
            <person name="Nierman W.C."/>
            <person name="Kaiser D."/>
            <person name="Slater S.C."/>
            <person name="Durkin A.S."/>
            <person name="Eisen J.A."/>
            <person name="Ronning C.M."/>
            <person name="Barbazuk W.B."/>
            <person name="Blanchard M."/>
            <person name="Field C."/>
            <person name="Halling C."/>
            <person name="Hinkle G."/>
            <person name="Iartchuk O."/>
            <person name="Kim H.S."/>
            <person name="Mackenzie C."/>
            <person name="Madupu R."/>
            <person name="Miller N."/>
            <person name="Shvartsbeyn A."/>
            <person name="Sullivan S.A."/>
            <person name="Vaudin M."/>
            <person name="Wiegand R."/>
            <person name="Kaplan H.B."/>
        </authorList>
    </citation>
    <scope>NUCLEOTIDE SEQUENCE [LARGE SCALE GENOMIC DNA]</scope>
    <source>
        <strain evidence="4">DK1622</strain>
    </source>
</reference>
<dbReference type="AlphaFoldDB" id="Q1DFE3"/>
<organism evidence="3 4">
    <name type="scientific">Myxococcus xanthus (strain DK1622)</name>
    <dbReference type="NCBI Taxonomy" id="246197"/>
    <lineage>
        <taxon>Bacteria</taxon>
        <taxon>Pseudomonadati</taxon>
        <taxon>Myxococcota</taxon>
        <taxon>Myxococcia</taxon>
        <taxon>Myxococcales</taxon>
        <taxon>Cystobacterineae</taxon>
        <taxon>Myxococcaceae</taxon>
        <taxon>Myxococcus</taxon>
    </lineage>
</organism>
<evidence type="ECO:0000313" key="4">
    <source>
        <dbReference type="Proteomes" id="UP000002402"/>
    </source>
</evidence>
<dbReference type="HOGENOM" id="CLU_830831_0_0_7"/>
<dbReference type="Proteomes" id="UP000002402">
    <property type="component" value="Chromosome"/>
</dbReference>